<dbReference type="Gene3D" id="2.40.10.10">
    <property type="entry name" value="Trypsin-like serine proteases"/>
    <property type="match status" value="2"/>
</dbReference>
<dbReference type="InterPro" id="IPR037295">
    <property type="entry name" value="Alpha-lytic_protease_prodomain"/>
</dbReference>
<dbReference type="EMBL" id="BONG01000007">
    <property type="protein sequence ID" value="GIF88198.1"/>
    <property type="molecule type" value="Genomic_DNA"/>
</dbReference>
<evidence type="ECO:0000256" key="2">
    <source>
        <dbReference type="ARBA" id="ARBA00022670"/>
    </source>
</evidence>
<dbReference type="SUPFAM" id="SSF51055">
    <property type="entry name" value="Carbohydrate binding domain"/>
    <property type="match status" value="1"/>
</dbReference>
<dbReference type="GO" id="GO:0005576">
    <property type="term" value="C:extracellular region"/>
    <property type="evidence" value="ECO:0007669"/>
    <property type="project" value="InterPro"/>
</dbReference>
<dbReference type="AlphaFoldDB" id="A0A8J3NQE5"/>
<dbReference type="InterPro" id="IPR003610">
    <property type="entry name" value="CBM5/12"/>
</dbReference>
<feature type="domain" description="Chitin-binding type-3" evidence="10">
    <location>
        <begin position="404"/>
        <end position="449"/>
    </location>
</feature>
<evidence type="ECO:0000256" key="3">
    <source>
        <dbReference type="ARBA" id="ARBA00022729"/>
    </source>
</evidence>
<comment type="similarity">
    <text evidence="1">Belongs to the peptidase S1 family.</text>
</comment>
<dbReference type="Gene3D" id="2.10.10.20">
    <property type="entry name" value="Carbohydrate-binding module superfamily 5/12"/>
    <property type="match status" value="1"/>
</dbReference>
<sequence length="452" mass="45292">MVTKSKILTALIAVAALSSAMVVTSAATAGSASPIPAPLPVAADRGMVTELARTLRISPDQALARLGREAAFARVEQDLRRALGDGFGGAYLDGDAAALTVAVTSAADSSRVRAAGAVPVTVAHSEARLVDGAARLDRRAATAPKQVPGWYPDVRTNRIVVLFRDGALDSARAWAASSGLDAAVVRFEASAEQPRPLIDIVGGNAYYIGSGTRCSVGFAVTGGFVTAGHCGSTGASTTQPSGTFAGSSFPGNDYAWVRAAAGNTPRAQVNRYPGTVPVAGSQAAGVGASVCRSGSTTGWHCGTVNALNSSVTYPQGTVTGLIRTNVCAEPGDSGGSLIAGDQAQGVTSGGSGNCSSGGTTYFQPVNEILQAYGLTLTVGGGTPPTTPPSPTAGPTGPPPGCGGLPGWSATTAYAPGATVAYNARRYESTWWSTGAVPDAPGSWAVWADRGSC</sequence>
<feature type="compositionally biased region" description="Pro residues" evidence="8">
    <location>
        <begin position="384"/>
        <end position="400"/>
    </location>
</feature>
<dbReference type="GO" id="GO:0005975">
    <property type="term" value="P:carbohydrate metabolic process"/>
    <property type="evidence" value="ECO:0007669"/>
    <property type="project" value="InterPro"/>
</dbReference>
<dbReference type="InterPro" id="IPR036573">
    <property type="entry name" value="CBM_sf_5/12"/>
</dbReference>
<dbReference type="PRINTS" id="PR00861">
    <property type="entry name" value="ALYTICPTASE"/>
</dbReference>
<feature type="signal peptide" evidence="9">
    <location>
        <begin position="1"/>
        <end position="26"/>
    </location>
</feature>
<evidence type="ECO:0000256" key="9">
    <source>
        <dbReference type="SAM" id="SignalP"/>
    </source>
</evidence>
<dbReference type="Pfam" id="PF02983">
    <property type="entry name" value="Pro_Al_protease"/>
    <property type="match status" value="1"/>
</dbReference>
<dbReference type="InterPro" id="IPR004236">
    <property type="entry name" value="Pept_S1_alpha_lytic"/>
</dbReference>
<gene>
    <name evidence="11" type="ORF">Cch02nite_16420</name>
</gene>
<dbReference type="SUPFAM" id="SSF50494">
    <property type="entry name" value="Trypsin-like serine proteases"/>
    <property type="match status" value="1"/>
</dbReference>
<dbReference type="CDD" id="cd12215">
    <property type="entry name" value="ChiC_BD"/>
    <property type="match status" value="1"/>
</dbReference>
<comment type="caution">
    <text evidence="11">The sequence shown here is derived from an EMBL/GenBank/DDBJ whole genome shotgun (WGS) entry which is preliminary data.</text>
</comment>
<evidence type="ECO:0000313" key="11">
    <source>
        <dbReference type="EMBL" id="GIF88198.1"/>
    </source>
</evidence>
<protein>
    <submittedName>
        <fullName evidence="11">Serine protease</fullName>
    </submittedName>
</protein>
<feature type="region of interest" description="Disordered" evidence="8">
    <location>
        <begin position="379"/>
        <end position="404"/>
    </location>
</feature>
<evidence type="ECO:0000256" key="8">
    <source>
        <dbReference type="SAM" id="MobiDB-lite"/>
    </source>
</evidence>
<dbReference type="GO" id="GO:0004553">
    <property type="term" value="F:hydrolase activity, hydrolyzing O-glycosyl compounds"/>
    <property type="evidence" value="ECO:0007669"/>
    <property type="project" value="InterPro"/>
</dbReference>
<dbReference type="Pfam" id="PF00089">
    <property type="entry name" value="Trypsin"/>
    <property type="match status" value="1"/>
</dbReference>
<keyword evidence="12" id="KW-1185">Reference proteome</keyword>
<dbReference type="InterPro" id="IPR009003">
    <property type="entry name" value="Peptidase_S1_PA"/>
</dbReference>
<dbReference type="InterPro" id="IPR043504">
    <property type="entry name" value="Peptidase_S1_PA_chymotrypsin"/>
</dbReference>
<dbReference type="SMART" id="SM00495">
    <property type="entry name" value="ChtBD3"/>
    <property type="match status" value="1"/>
</dbReference>
<dbReference type="InterPro" id="IPR001254">
    <property type="entry name" value="Trypsin_dom"/>
</dbReference>
<dbReference type="GO" id="GO:0004252">
    <property type="term" value="F:serine-type endopeptidase activity"/>
    <property type="evidence" value="ECO:0007669"/>
    <property type="project" value="InterPro"/>
</dbReference>
<dbReference type="Gene3D" id="3.30.300.50">
    <property type="match status" value="2"/>
</dbReference>
<keyword evidence="5" id="KW-0720">Serine protease</keyword>
<keyword evidence="2 11" id="KW-0645">Protease</keyword>
<dbReference type="CDD" id="cd21112">
    <property type="entry name" value="alphaLP-like"/>
    <property type="match status" value="1"/>
</dbReference>
<evidence type="ECO:0000256" key="4">
    <source>
        <dbReference type="ARBA" id="ARBA00022801"/>
    </source>
</evidence>
<keyword evidence="7" id="KW-1015">Disulfide bond</keyword>
<reference evidence="11 12" key="1">
    <citation type="submission" date="2021-01" db="EMBL/GenBank/DDBJ databases">
        <title>Whole genome shotgun sequence of Catellatospora chokoriensis NBRC 107358.</title>
        <authorList>
            <person name="Komaki H."/>
            <person name="Tamura T."/>
        </authorList>
    </citation>
    <scope>NUCLEOTIDE SEQUENCE [LARGE SCALE GENOMIC DNA]</scope>
    <source>
        <strain evidence="11 12">NBRC 107358</strain>
    </source>
</reference>
<dbReference type="SUPFAM" id="SSF54806">
    <property type="entry name" value="Alpha-lytic protease prodomain"/>
    <property type="match status" value="1"/>
</dbReference>
<organism evidence="11 12">
    <name type="scientific">Catellatospora chokoriensis</name>
    <dbReference type="NCBI Taxonomy" id="310353"/>
    <lineage>
        <taxon>Bacteria</taxon>
        <taxon>Bacillati</taxon>
        <taxon>Actinomycetota</taxon>
        <taxon>Actinomycetes</taxon>
        <taxon>Micromonosporales</taxon>
        <taxon>Micromonosporaceae</taxon>
        <taxon>Catellatospora</taxon>
    </lineage>
</organism>
<evidence type="ECO:0000256" key="7">
    <source>
        <dbReference type="ARBA" id="ARBA00023157"/>
    </source>
</evidence>
<keyword evidence="4" id="KW-0378">Hydrolase</keyword>
<accession>A0A8J3NQE5</accession>
<evidence type="ECO:0000256" key="1">
    <source>
        <dbReference type="ARBA" id="ARBA00007664"/>
    </source>
</evidence>
<dbReference type="RefSeq" id="WP_239120390.1">
    <property type="nucleotide sequence ID" value="NZ_BAAALB010000020.1"/>
</dbReference>
<keyword evidence="6" id="KW-0865">Zymogen</keyword>
<evidence type="ECO:0000259" key="10">
    <source>
        <dbReference type="SMART" id="SM00495"/>
    </source>
</evidence>
<evidence type="ECO:0000256" key="5">
    <source>
        <dbReference type="ARBA" id="ARBA00022825"/>
    </source>
</evidence>
<dbReference type="GO" id="GO:0006508">
    <property type="term" value="P:proteolysis"/>
    <property type="evidence" value="ECO:0007669"/>
    <property type="project" value="UniProtKB-KW"/>
</dbReference>
<keyword evidence="3 9" id="KW-0732">Signal</keyword>
<dbReference type="Proteomes" id="UP000619293">
    <property type="component" value="Unassembled WGS sequence"/>
</dbReference>
<evidence type="ECO:0000313" key="12">
    <source>
        <dbReference type="Proteomes" id="UP000619293"/>
    </source>
</evidence>
<proteinExistence type="inferred from homology"/>
<dbReference type="InterPro" id="IPR001316">
    <property type="entry name" value="Pept_S1A_streptogrisin"/>
</dbReference>
<feature type="chain" id="PRO_5035156369" evidence="9">
    <location>
        <begin position="27"/>
        <end position="452"/>
    </location>
</feature>
<name>A0A8J3NQE5_9ACTN</name>
<evidence type="ECO:0000256" key="6">
    <source>
        <dbReference type="ARBA" id="ARBA00023145"/>
    </source>
</evidence>
<dbReference type="InterPro" id="IPR035070">
    <property type="entry name" value="Streptogrisin_prodomain"/>
</dbReference>
<dbReference type="GO" id="GO:0030246">
    <property type="term" value="F:carbohydrate binding"/>
    <property type="evidence" value="ECO:0007669"/>
    <property type="project" value="InterPro"/>
</dbReference>